<dbReference type="SMART" id="SM00028">
    <property type="entry name" value="TPR"/>
    <property type="match status" value="5"/>
</dbReference>
<dbReference type="RefSeq" id="WP_131310106.1">
    <property type="nucleotide sequence ID" value="NZ_SJFN01000019.1"/>
</dbReference>
<evidence type="ECO:0000256" key="1">
    <source>
        <dbReference type="PROSITE-ProRule" id="PRU00339"/>
    </source>
</evidence>
<evidence type="ECO:0000313" key="3">
    <source>
        <dbReference type="Proteomes" id="UP000292781"/>
    </source>
</evidence>
<dbReference type="Pfam" id="PF13432">
    <property type="entry name" value="TPR_16"/>
    <property type="match status" value="2"/>
</dbReference>
<dbReference type="PANTHER" id="PTHR44216:SF3">
    <property type="entry name" value="PROTEIN O-MANNOSYL-TRANSFERASE TMTC2"/>
    <property type="match status" value="1"/>
</dbReference>
<dbReference type="InterPro" id="IPR052384">
    <property type="entry name" value="TMTC_O-mannosyltransferase"/>
</dbReference>
<keyword evidence="3" id="KW-1185">Reference proteome</keyword>
<keyword evidence="1" id="KW-0802">TPR repeat</keyword>
<dbReference type="PANTHER" id="PTHR44216">
    <property type="entry name" value="PROTEIN O-MANNOSYL-TRANSFERASE TMTC2"/>
    <property type="match status" value="1"/>
</dbReference>
<evidence type="ECO:0000313" key="2">
    <source>
        <dbReference type="EMBL" id="TBW36599.1"/>
    </source>
</evidence>
<dbReference type="Pfam" id="PF13489">
    <property type="entry name" value="Methyltransf_23"/>
    <property type="match status" value="1"/>
</dbReference>
<gene>
    <name evidence="2" type="ORF">EYW49_13450</name>
</gene>
<dbReference type="InterPro" id="IPR019734">
    <property type="entry name" value="TPR_rpt"/>
</dbReference>
<feature type="repeat" description="TPR" evidence="1">
    <location>
        <begin position="187"/>
        <end position="220"/>
    </location>
</feature>
<comment type="caution">
    <text evidence="2">The sequence shown here is derived from an EMBL/GenBank/DDBJ whole genome shotgun (WGS) entry which is preliminary data.</text>
</comment>
<dbReference type="InterPro" id="IPR011990">
    <property type="entry name" value="TPR-like_helical_dom_sf"/>
</dbReference>
<name>A0A4Q9VMB0_9HYPH</name>
<dbReference type="EMBL" id="SJFN01000019">
    <property type="protein sequence ID" value="TBW36599.1"/>
    <property type="molecule type" value="Genomic_DNA"/>
</dbReference>
<dbReference type="Gene3D" id="3.40.50.150">
    <property type="entry name" value="Vaccinia Virus protein VP39"/>
    <property type="match status" value="1"/>
</dbReference>
<dbReference type="SUPFAM" id="SSF48452">
    <property type="entry name" value="TPR-like"/>
    <property type="match status" value="1"/>
</dbReference>
<dbReference type="InterPro" id="IPR029063">
    <property type="entry name" value="SAM-dependent_MTases_sf"/>
</dbReference>
<dbReference type="SUPFAM" id="SSF53335">
    <property type="entry name" value="S-adenosyl-L-methionine-dependent methyltransferases"/>
    <property type="match status" value="1"/>
</dbReference>
<proteinExistence type="predicted"/>
<accession>A0A4Q9VMB0</accession>
<dbReference type="OrthoDB" id="465636at2"/>
<feature type="repeat" description="TPR" evidence="1">
    <location>
        <begin position="119"/>
        <end position="152"/>
    </location>
</feature>
<reference evidence="2 3" key="1">
    <citation type="submission" date="2019-02" db="EMBL/GenBank/DDBJ databases">
        <title>Siculibacillus lacustris gen. nov., sp. nov., a new rosette-forming bacterium isolated from a freshwater crater lake (Lake St. Ana, Romania).</title>
        <authorList>
            <person name="Felfoldi T."/>
            <person name="Marton Z."/>
            <person name="Szabo A."/>
            <person name="Mentes A."/>
            <person name="Boka K."/>
            <person name="Marialigeti K."/>
            <person name="Mathe I."/>
            <person name="Koncz M."/>
            <person name="Schumann P."/>
            <person name="Toth E."/>
        </authorList>
    </citation>
    <scope>NUCLEOTIDE SEQUENCE [LARGE SCALE GENOMIC DNA]</scope>
    <source>
        <strain evidence="2 3">SA-279</strain>
    </source>
</reference>
<organism evidence="2 3">
    <name type="scientific">Siculibacillus lacustris</name>
    <dbReference type="NCBI Taxonomy" id="1549641"/>
    <lineage>
        <taxon>Bacteria</taxon>
        <taxon>Pseudomonadati</taxon>
        <taxon>Pseudomonadota</taxon>
        <taxon>Alphaproteobacteria</taxon>
        <taxon>Hyphomicrobiales</taxon>
        <taxon>Ancalomicrobiaceae</taxon>
        <taxon>Siculibacillus</taxon>
    </lineage>
</organism>
<dbReference type="PROSITE" id="PS50005">
    <property type="entry name" value="TPR"/>
    <property type="match status" value="5"/>
</dbReference>
<dbReference type="GO" id="GO:0035269">
    <property type="term" value="P:protein O-linked glycosylation via mannose"/>
    <property type="evidence" value="ECO:0007669"/>
    <property type="project" value="TreeGrafter"/>
</dbReference>
<dbReference type="Pfam" id="PF13374">
    <property type="entry name" value="TPR_10"/>
    <property type="match status" value="1"/>
</dbReference>
<dbReference type="Proteomes" id="UP000292781">
    <property type="component" value="Unassembled WGS sequence"/>
</dbReference>
<feature type="repeat" description="TPR" evidence="1">
    <location>
        <begin position="153"/>
        <end position="186"/>
    </location>
</feature>
<protein>
    <submittedName>
        <fullName evidence="2">Tetratricopeptide repeat protein</fullName>
    </submittedName>
</protein>
<feature type="repeat" description="TPR" evidence="1">
    <location>
        <begin position="51"/>
        <end position="84"/>
    </location>
</feature>
<dbReference type="CDD" id="cd02440">
    <property type="entry name" value="AdoMet_MTases"/>
    <property type="match status" value="1"/>
</dbReference>
<dbReference type="Gene3D" id="1.25.40.10">
    <property type="entry name" value="Tetratricopeptide repeat domain"/>
    <property type="match status" value="1"/>
</dbReference>
<dbReference type="GO" id="GO:0000030">
    <property type="term" value="F:mannosyltransferase activity"/>
    <property type="evidence" value="ECO:0007669"/>
    <property type="project" value="TreeGrafter"/>
</dbReference>
<dbReference type="AlphaFoldDB" id="A0A4Q9VMB0"/>
<feature type="repeat" description="TPR" evidence="1">
    <location>
        <begin position="85"/>
        <end position="118"/>
    </location>
</feature>
<sequence length="479" mass="51597">MVEPQPKTPLIEREGTPDEAVQWSLGAMRMRRFDDAARVLKAVLAEFPDHPDALHYYGLLRHQLGETPEAIELVRRAVAVAPDNVHAWNNLGNLLLCVEDSDGAQAAYFKCLELVPDFLSALSNIALLLRHAGHIDEAERIYRQALEANPESAEVLNNLGTIEMSRSNYAAASDLFGRAIALEAGFGQAYRNMGEALHRQGNDAEATSYFWKSIAVNQGERTARKLLVYALTTMGEHEQAKTVARDWLALDPDDPDAQHHFAAVTGENVPERAADAYVERIFDSYASSFDSSLGSLGYQAPEAIAELLGRVAPDLAGAAILDAGCGTGLVGPLVRERAARLDGLDLSGGMLAKAKLRGIYDRLDKAEITAAMAERPVAYDVVLSADTLCYFGALADVLAAAATALKPGGLVLFTVESLPPEDGRPYRLHEGHGRYAHTAAYLDAVAAGAGFAVLAREDVALRTEGGRPVQGYVVALRKP</sequence>